<dbReference type="PANTHER" id="PTHR41282">
    <property type="entry name" value="CONSERVED TRANSMEMBRANE PROTEIN-RELATED"/>
    <property type="match status" value="1"/>
</dbReference>
<reference evidence="2" key="1">
    <citation type="journal article" date="2013" name="PLoS ONE">
        <title>Metagenomic insights into the carbohydrate-active enzymes carried by the microorganisms adhering to solid digesta in the rumen of cows.</title>
        <authorList>
            <person name="Wang L."/>
            <person name="Hatem A."/>
            <person name="Catalyurek U.V."/>
            <person name="Morrison M."/>
            <person name="Yu Z."/>
        </authorList>
    </citation>
    <scope>NUCLEOTIDE SEQUENCE</scope>
</reference>
<proteinExistence type="predicted"/>
<dbReference type="PANTHER" id="PTHR41282:SF1">
    <property type="entry name" value="CONSERVED TRANSMEMBRANE PROTEIN-RELATED"/>
    <property type="match status" value="1"/>
</dbReference>
<feature type="transmembrane region" description="Helical" evidence="1">
    <location>
        <begin position="149"/>
        <end position="170"/>
    </location>
</feature>
<accession>W0FLY7</accession>
<feature type="transmembrane region" description="Helical" evidence="1">
    <location>
        <begin position="224"/>
        <end position="243"/>
    </location>
</feature>
<protein>
    <recommendedName>
        <fullName evidence="3">Bax inhibitor-1/YccA family protein</fullName>
    </recommendedName>
</protein>
<evidence type="ECO:0000313" key="2">
    <source>
        <dbReference type="EMBL" id="AHF25908.1"/>
    </source>
</evidence>
<evidence type="ECO:0000256" key="1">
    <source>
        <dbReference type="SAM" id="Phobius"/>
    </source>
</evidence>
<organism evidence="2">
    <name type="scientific">uncultured bacterium Contigcl_1539</name>
    <dbReference type="NCBI Taxonomy" id="1393650"/>
    <lineage>
        <taxon>Bacteria</taxon>
        <taxon>environmental samples</taxon>
    </lineage>
</organism>
<feature type="transmembrane region" description="Helical" evidence="1">
    <location>
        <begin position="182"/>
        <end position="204"/>
    </location>
</feature>
<dbReference type="AlphaFoldDB" id="W0FLY7"/>
<feature type="transmembrane region" description="Helical" evidence="1">
    <location>
        <begin position="264"/>
        <end position="287"/>
    </location>
</feature>
<keyword evidence="1" id="KW-1133">Transmembrane helix</keyword>
<dbReference type="Pfam" id="PF12811">
    <property type="entry name" value="BaxI_1"/>
    <property type="match status" value="1"/>
</dbReference>
<keyword evidence="1" id="KW-0812">Transmembrane</keyword>
<feature type="transmembrane region" description="Helical" evidence="1">
    <location>
        <begin position="48"/>
        <end position="69"/>
    </location>
</feature>
<feature type="transmembrane region" description="Helical" evidence="1">
    <location>
        <begin position="124"/>
        <end position="143"/>
    </location>
</feature>
<keyword evidence="1" id="KW-0472">Membrane</keyword>
<feature type="transmembrane region" description="Helical" evidence="1">
    <location>
        <begin position="97"/>
        <end position="117"/>
    </location>
</feature>
<dbReference type="InterPro" id="IPR010539">
    <property type="entry name" value="BaxI_1-like"/>
</dbReference>
<sequence length="294" mass="32502">MNYQAPQQTKKSGLFSNLANPVLRKLQKNGEYESSNAATYAGITSKTLFFLLATLIGVAACLLLHKILITNAAAESLMHYVDTKNGIIDLTFAPAEAIIMVVVLLISLITPFLAWLIRPTIPVVGTLYSLAQGFLIGYITTALAPEYKFISLLAMLLTLALVGGMLFVYAKRIIQVTAKFRGVLMAIFFSLIATGIIYMILMLIPGIRNSAFFGNISAFMNTPIVSIGVSILFVIIASLFMLADFDTIEQCVTNQVDKKYEWMAAWGLSYMILYIYFKILRILLTIFGNRSNSK</sequence>
<evidence type="ECO:0008006" key="3">
    <source>
        <dbReference type="Google" id="ProtNLM"/>
    </source>
</evidence>
<dbReference type="EMBL" id="KC246858">
    <property type="protein sequence ID" value="AHF25908.1"/>
    <property type="molecule type" value="Genomic_DNA"/>
</dbReference>
<name>W0FLY7_9BACT</name>